<dbReference type="EMBL" id="SDOX01000121">
    <property type="protein sequence ID" value="TFJ82097.1"/>
    <property type="molecule type" value="Genomic_DNA"/>
</dbReference>
<protein>
    <submittedName>
        <fullName evidence="2">Uncharacterized protein</fullName>
    </submittedName>
</protein>
<comment type="caution">
    <text evidence="2">The sequence shown here is derived from an EMBL/GenBank/DDBJ whole genome shotgun (WGS) entry which is preliminary data.</text>
</comment>
<keyword evidence="1" id="KW-0732">Signal</keyword>
<dbReference type="Proteomes" id="UP000355283">
    <property type="component" value="Unassembled WGS sequence"/>
</dbReference>
<evidence type="ECO:0000313" key="3">
    <source>
        <dbReference type="Proteomes" id="UP000355283"/>
    </source>
</evidence>
<proteinExistence type="predicted"/>
<dbReference type="OrthoDB" id="184568at2759"/>
<name>A0A4D9CVH6_9STRA</name>
<dbReference type="AlphaFoldDB" id="A0A4D9CVH6"/>
<gene>
    <name evidence="2" type="ORF">NSK_006762</name>
</gene>
<evidence type="ECO:0000256" key="1">
    <source>
        <dbReference type="SAM" id="SignalP"/>
    </source>
</evidence>
<evidence type="ECO:0000313" key="2">
    <source>
        <dbReference type="EMBL" id="TFJ82097.1"/>
    </source>
</evidence>
<organism evidence="2 3">
    <name type="scientific">Nannochloropsis salina CCMP1776</name>
    <dbReference type="NCBI Taxonomy" id="1027361"/>
    <lineage>
        <taxon>Eukaryota</taxon>
        <taxon>Sar</taxon>
        <taxon>Stramenopiles</taxon>
        <taxon>Ochrophyta</taxon>
        <taxon>Eustigmatophyceae</taxon>
        <taxon>Eustigmatales</taxon>
        <taxon>Monodopsidaceae</taxon>
        <taxon>Microchloropsis</taxon>
        <taxon>Microchloropsis salina</taxon>
    </lineage>
</organism>
<reference evidence="2 3" key="1">
    <citation type="submission" date="2019-01" db="EMBL/GenBank/DDBJ databases">
        <title>Nuclear Genome Assembly of the Microalgal Biofuel strain Nannochloropsis salina CCMP1776.</title>
        <authorList>
            <person name="Hovde B."/>
        </authorList>
    </citation>
    <scope>NUCLEOTIDE SEQUENCE [LARGE SCALE GENOMIC DNA]</scope>
    <source>
        <strain evidence="2 3">CCMP1776</strain>
    </source>
</reference>
<sequence length="271" mass="29897">MRTHGLSFIGALVVAGLLPVSVLGNKPQAPLESRPGPNRTTECPYFFNPKPSALTGIGNATTFGPLVDSVDYSLTFQKIRWGRNTWIQGRFFSNVQDLPIEDVTFCNMLYNYTPGGLEYSPLYQGRVRFSPRVKGPQPQAVVYPNVSTPYTMGDGFETVCVTVPYVKARGRQKVRFLYSSNICSTQVTFKGWVEFKNPFASLYPATAPVTCKAAEVNSAPDTFNKVRTYGSDNRNIPVSCGTCTPGRNCKGNRAAHTNRKDNRAERKAGKV</sequence>
<keyword evidence="3" id="KW-1185">Reference proteome</keyword>
<feature type="chain" id="PRO_5020029019" evidence="1">
    <location>
        <begin position="25"/>
        <end position="271"/>
    </location>
</feature>
<feature type="signal peptide" evidence="1">
    <location>
        <begin position="1"/>
        <end position="24"/>
    </location>
</feature>
<accession>A0A4D9CVH6</accession>